<dbReference type="GO" id="GO:0004553">
    <property type="term" value="F:hydrolase activity, hydrolyzing O-glycosyl compounds"/>
    <property type="evidence" value="ECO:0007669"/>
    <property type="project" value="InterPro"/>
</dbReference>
<sequence length="373" mass="42627">IYNMIRMLITVLISINLFYLAFAQDTIEGRWHLVGYEDNVMYQFEDNYRYSIYSLDGTFGGLEDAGGSPNPYTVEEDIITIDLFFGIIVNYQMNFMCDGQVVEFKNIDYGTIHSTHFREGYDYQESPCNDNSTLDEGDLNGDDIIDILDIIILVNMILDDEYNSIADLNEDGELNILDVVTIVNLVLFGDDDTCIDIDGNIYETVQIDEQLWMAENLKVTHYNNGDEIPNITSNSSWLSIFTGAYGDYDNNPANSETYGRLYNWYTVDDDRGVCPDGWHVPSDEAYTILIDYLGGTSVAGGKMKETGLEHWYSPNAGATNESGFTGLPSGFRYWADGNYYYMGEYNYFWTSSEGFEPPYAPFRTLRYDDTWVY</sequence>
<organism evidence="2">
    <name type="scientific">marine metagenome</name>
    <dbReference type="NCBI Taxonomy" id="408172"/>
    <lineage>
        <taxon>unclassified sequences</taxon>
        <taxon>metagenomes</taxon>
        <taxon>ecological metagenomes</taxon>
    </lineage>
</organism>
<dbReference type="InterPro" id="IPR002105">
    <property type="entry name" value="Dockerin_1_rpt"/>
</dbReference>
<accession>A0A382N3X9</accession>
<dbReference type="AlphaFoldDB" id="A0A382N3X9"/>
<dbReference type="InterPro" id="IPR011871">
    <property type="entry name" value="Fib_succ_major"/>
</dbReference>
<dbReference type="PROSITE" id="PS00018">
    <property type="entry name" value="EF_HAND_1"/>
    <property type="match status" value="2"/>
</dbReference>
<dbReference type="PROSITE" id="PS51766">
    <property type="entry name" value="DOCKERIN"/>
    <property type="match status" value="1"/>
</dbReference>
<name>A0A382N3X9_9ZZZZ</name>
<dbReference type="EMBL" id="UINC01097835">
    <property type="protein sequence ID" value="SVC55879.1"/>
    <property type="molecule type" value="Genomic_DNA"/>
</dbReference>
<protein>
    <recommendedName>
        <fullName evidence="1">Dockerin domain-containing protein</fullName>
    </recommendedName>
</protein>
<gene>
    <name evidence="2" type="ORF">METZ01_LOCUS308733</name>
</gene>
<dbReference type="NCBIfam" id="TIGR02145">
    <property type="entry name" value="Fib_succ_major"/>
    <property type="match status" value="1"/>
</dbReference>
<dbReference type="GO" id="GO:0000272">
    <property type="term" value="P:polysaccharide catabolic process"/>
    <property type="evidence" value="ECO:0007669"/>
    <property type="project" value="InterPro"/>
</dbReference>
<dbReference type="InterPro" id="IPR018247">
    <property type="entry name" value="EF_Hand_1_Ca_BS"/>
</dbReference>
<dbReference type="InterPro" id="IPR016134">
    <property type="entry name" value="Dockerin_dom"/>
</dbReference>
<dbReference type="Gene3D" id="1.10.1330.10">
    <property type="entry name" value="Dockerin domain"/>
    <property type="match status" value="1"/>
</dbReference>
<dbReference type="Pfam" id="PF09603">
    <property type="entry name" value="Fib_succ_major"/>
    <property type="match status" value="1"/>
</dbReference>
<evidence type="ECO:0000313" key="2">
    <source>
        <dbReference type="EMBL" id="SVC55879.1"/>
    </source>
</evidence>
<feature type="non-terminal residue" evidence="2">
    <location>
        <position position="373"/>
    </location>
</feature>
<dbReference type="SUPFAM" id="SSF63446">
    <property type="entry name" value="Type I dockerin domain"/>
    <property type="match status" value="1"/>
</dbReference>
<evidence type="ECO:0000259" key="1">
    <source>
        <dbReference type="PROSITE" id="PS51766"/>
    </source>
</evidence>
<feature type="non-terminal residue" evidence="2">
    <location>
        <position position="1"/>
    </location>
</feature>
<dbReference type="Pfam" id="PF00404">
    <property type="entry name" value="Dockerin_1"/>
    <property type="match status" value="1"/>
</dbReference>
<dbReference type="InterPro" id="IPR036439">
    <property type="entry name" value="Dockerin_dom_sf"/>
</dbReference>
<feature type="domain" description="Dockerin" evidence="1">
    <location>
        <begin position="132"/>
        <end position="195"/>
    </location>
</feature>
<reference evidence="2" key="1">
    <citation type="submission" date="2018-05" db="EMBL/GenBank/DDBJ databases">
        <authorList>
            <person name="Lanie J.A."/>
            <person name="Ng W.-L."/>
            <person name="Kazmierczak K.M."/>
            <person name="Andrzejewski T.M."/>
            <person name="Davidsen T.M."/>
            <person name="Wayne K.J."/>
            <person name="Tettelin H."/>
            <person name="Glass J.I."/>
            <person name="Rusch D."/>
            <person name="Podicherti R."/>
            <person name="Tsui H.-C.T."/>
            <person name="Winkler M.E."/>
        </authorList>
    </citation>
    <scope>NUCLEOTIDE SEQUENCE</scope>
</reference>
<proteinExistence type="predicted"/>